<dbReference type="EMBL" id="CP002345">
    <property type="protein sequence ID" value="ADQ80550.1"/>
    <property type="molecule type" value="Genomic_DNA"/>
</dbReference>
<dbReference type="InterPro" id="IPR007686">
    <property type="entry name" value="YutG/PgpA"/>
</dbReference>
<dbReference type="HOGENOM" id="CLU_103734_1_2_10"/>
<dbReference type="eggNOG" id="COG1267">
    <property type="taxonomic scope" value="Bacteria"/>
</dbReference>
<dbReference type="KEGG" id="ppn:Palpr_2418"/>
<dbReference type="GO" id="GO:0006629">
    <property type="term" value="P:lipid metabolic process"/>
    <property type="evidence" value="ECO:0007669"/>
    <property type="project" value="InterPro"/>
</dbReference>
<dbReference type="PANTHER" id="PTHR36305:SF1">
    <property type="entry name" value="PHOSPHATIDYLGLYCEROPHOSPHATASE A"/>
    <property type="match status" value="1"/>
</dbReference>
<accession>E4T756</accession>
<dbReference type="CDD" id="cd06971">
    <property type="entry name" value="PgpA"/>
    <property type="match status" value="1"/>
</dbReference>
<dbReference type="STRING" id="694427.Palpr_2418"/>
<dbReference type="InterPro" id="IPR036681">
    <property type="entry name" value="PgpA-like_sf"/>
</dbReference>
<name>E4T756_PALPW</name>
<dbReference type="Pfam" id="PF04608">
    <property type="entry name" value="PgpA"/>
    <property type="match status" value="1"/>
</dbReference>
<sequence>MKMNFLHKLICTGMGLGLIPLAPGTFGALGGFVSGYFIKHYSSQPDIYILALIIFFTLIGVYSSNKIIPEWGKDPSRVVIDEVVGMWISMLFIPNNILFMLLAFVLFRLFDIYKPFFIRKFEAFPQGWGIMLDDVAAGVFANVTLQLFLIIKTQFMW</sequence>
<evidence type="ECO:0000256" key="1">
    <source>
        <dbReference type="SAM" id="Phobius"/>
    </source>
</evidence>
<dbReference type="RefSeq" id="WP_013445919.1">
    <property type="nucleotide sequence ID" value="NC_014734.1"/>
</dbReference>
<organism evidence="3 4">
    <name type="scientific">Paludibacter propionicigenes (strain DSM 17365 / JCM 13257 / WB4)</name>
    <dbReference type="NCBI Taxonomy" id="694427"/>
    <lineage>
        <taxon>Bacteria</taxon>
        <taxon>Pseudomonadati</taxon>
        <taxon>Bacteroidota</taxon>
        <taxon>Bacteroidia</taxon>
        <taxon>Bacteroidales</taxon>
        <taxon>Paludibacteraceae</taxon>
        <taxon>Paludibacter</taxon>
    </lineage>
</organism>
<keyword evidence="1" id="KW-0472">Membrane</keyword>
<feature type="transmembrane region" description="Helical" evidence="1">
    <location>
        <begin position="47"/>
        <end position="63"/>
    </location>
</feature>
<dbReference type="PIRSF" id="PIRSF006162">
    <property type="entry name" value="PgpA"/>
    <property type="match status" value="1"/>
</dbReference>
<reference evidence="3 4" key="2">
    <citation type="journal article" date="2011" name="Stand. Genomic Sci.">
        <title>Complete genome sequence of Paludibacter propionicigenes type strain (WB4).</title>
        <authorList>
            <person name="Gronow S."/>
            <person name="Munk C."/>
            <person name="Lapidus A."/>
            <person name="Nolan M."/>
            <person name="Lucas S."/>
            <person name="Hammon N."/>
            <person name="Deshpande S."/>
            <person name="Cheng J.F."/>
            <person name="Tapia R."/>
            <person name="Han C."/>
            <person name="Goodwin L."/>
            <person name="Pitluck S."/>
            <person name="Liolios K."/>
            <person name="Ivanova N."/>
            <person name="Mavromatis K."/>
            <person name="Mikhailova N."/>
            <person name="Pati A."/>
            <person name="Chen A."/>
            <person name="Palaniappan K."/>
            <person name="Land M."/>
            <person name="Hauser L."/>
            <person name="Chang Y.J."/>
            <person name="Jeffries C.D."/>
            <person name="Brambilla E."/>
            <person name="Rohde M."/>
            <person name="Goker M."/>
            <person name="Detter J.C."/>
            <person name="Woyke T."/>
            <person name="Bristow J."/>
            <person name="Eisen J.A."/>
            <person name="Markowitz V."/>
            <person name="Hugenholtz P."/>
            <person name="Kyrpides N.C."/>
            <person name="Klenk H.P."/>
        </authorList>
    </citation>
    <scope>NUCLEOTIDE SEQUENCE [LARGE SCALE GENOMIC DNA]</scope>
    <source>
        <strain evidence="4">DSM 17365 / JCM 13257 / WB4</strain>
    </source>
</reference>
<evidence type="ECO:0000313" key="4">
    <source>
        <dbReference type="Proteomes" id="UP000008718"/>
    </source>
</evidence>
<dbReference type="SUPFAM" id="SSF101307">
    <property type="entry name" value="YutG-like"/>
    <property type="match status" value="1"/>
</dbReference>
<feature type="transmembrane region" description="Helical" evidence="1">
    <location>
        <begin position="84"/>
        <end position="110"/>
    </location>
</feature>
<feature type="transmembrane region" description="Helical" evidence="1">
    <location>
        <begin position="130"/>
        <end position="151"/>
    </location>
</feature>
<reference key="1">
    <citation type="submission" date="2010-11" db="EMBL/GenBank/DDBJ databases">
        <title>The complete genome of Paludibacter propionicigenes DSM 17365.</title>
        <authorList>
            <consortium name="US DOE Joint Genome Institute (JGI-PGF)"/>
            <person name="Lucas S."/>
            <person name="Copeland A."/>
            <person name="Lapidus A."/>
            <person name="Bruce D."/>
            <person name="Goodwin L."/>
            <person name="Pitluck S."/>
            <person name="Kyrpides N."/>
            <person name="Mavromatis K."/>
            <person name="Ivanova N."/>
            <person name="Munk A.C."/>
            <person name="Brettin T."/>
            <person name="Detter J.C."/>
            <person name="Han C."/>
            <person name="Tapia R."/>
            <person name="Land M."/>
            <person name="Hauser L."/>
            <person name="Markowitz V."/>
            <person name="Cheng J.-F."/>
            <person name="Hugenholtz P."/>
            <person name="Woyke T."/>
            <person name="Wu D."/>
            <person name="Gronow S."/>
            <person name="Wellnitz S."/>
            <person name="Brambilla E."/>
            <person name="Klenk H.-P."/>
            <person name="Eisen J.A."/>
        </authorList>
    </citation>
    <scope>NUCLEOTIDE SEQUENCE</scope>
    <source>
        <strain>WB4</strain>
    </source>
</reference>
<dbReference type="PANTHER" id="PTHR36305">
    <property type="entry name" value="PHOSPHATIDYLGLYCEROPHOSPHATASE A"/>
    <property type="match status" value="1"/>
</dbReference>
<dbReference type="Proteomes" id="UP000008718">
    <property type="component" value="Chromosome"/>
</dbReference>
<evidence type="ECO:0000259" key="2">
    <source>
        <dbReference type="Pfam" id="PF04608"/>
    </source>
</evidence>
<keyword evidence="1" id="KW-0812">Transmembrane</keyword>
<protein>
    <submittedName>
        <fullName evidence="3">Phosphatidylglycerophosphatase A</fullName>
    </submittedName>
</protein>
<proteinExistence type="predicted"/>
<keyword evidence="1" id="KW-1133">Transmembrane helix</keyword>
<gene>
    <name evidence="3" type="ordered locus">Palpr_2418</name>
</gene>
<dbReference type="OrthoDB" id="9804091at2"/>
<dbReference type="InterPro" id="IPR026037">
    <property type="entry name" value="PgpA"/>
</dbReference>
<evidence type="ECO:0000313" key="3">
    <source>
        <dbReference type="EMBL" id="ADQ80550.1"/>
    </source>
</evidence>
<dbReference type="GO" id="GO:0008962">
    <property type="term" value="F:phosphatidylglycerophosphatase activity"/>
    <property type="evidence" value="ECO:0007669"/>
    <property type="project" value="InterPro"/>
</dbReference>
<dbReference type="AlphaFoldDB" id="E4T756"/>
<feature type="domain" description="YutG/PgpA" evidence="2">
    <location>
        <begin position="10"/>
        <end position="148"/>
    </location>
</feature>
<keyword evidence="4" id="KW-1185">Reference proteome</keyword>